<protein>
    <recommendedName>
        <fullName evidence="9">4-hydroxy-tetrahydrodipicolinate reductase</fullName>
        <ecNumber evidence="9">1.17.1.8</ecNumber>
    </recommendedName>
</protein>
<dbReference type="InterPro" id="IPR000846">
    <property type="entry name" value="DapB_N"/>
</dbReference>
<evidence type="ECO:0000256" key="2">
    <source>
        <dbReference type="ARBA" id="ARBA00022605"/>
    </source>
</evidence>
<dbReference type="Pfam" id="PF01113">
    <property type="entry name" value="DapB_N"/>
    <property type="match status" value="1"/>
</dbReference>
<proteinExistence type="inferred from homology"/>
<keyword evidence="5" id="KW-0560">Oxidoreductase</keyword>
<comment type="catalytic activity">
    <reaction evidence="11">
        <text>(S)-2,3,4,5-tetrahydrodipicolinate + NAD(+) + H2O = (2S,4S)-4-hydroxy-2,3,4,5-tetrahydrodipicolinate + NADH + H(+)</text>
        <dbReference type="Rhea" id="RHEA:35323"/>
        <dbReference type="ChEBI" id="CHEBI:15377"/>
        <dbReference type="ChEBI" id="CHEBI:15378"/>
        <dbReference type="ChEBI" id="CHEBI:16845"/>
        <dbReference type="ChEBI" id="CHEBI:57540"/>
        <dbReference type="ChEBI" id="CHEBI:57945"/>
        <dbReference type="ChEBI" id="CHEBI:67139"/>
        <dbReference type="EC" id="1.17.1.8"/>
    </reaction>
</comment>
<organism evidence="14 15">
    <name type="scientific">Desulfosarcina ovata subsp. ovata</name>
    <dbReference type="NCBI Taxonomy" id="2752305"/>
    <lineage>
        <taxon>Bacteria</taxon>
        <taxon>Pseudomonadati</taxon>
        <taxon>Thermodesulfobacteriota</taxon>
        <taxon>Desulfobacteria</taxon>
        <taxon>Desulfobacterales</taxon>
        <taxon>Desulfosarcinaceae</taxon>
        <taxon>Desulfosarcina</taxon>
    </lineage>
</organism>
<dbReference type="EC" id="1.17.1.8" evidence="9"/>
<dbReference type="GO" id="GO:0019877">
    <property type="term" value="P:diaminopimelate biosynthetic process"/>
    <property type="evidence" value="ECO:0007669"/>
    <property type="project" value="UniProtKB-KW"/>
</dbReference>
<dbReference type="InterPro" id="IPR011859">
    <property type="entry name" value="Dihydrodipicolinate_Rdtase_pln"/>
</dbReference>
<dbReference type="InterPro" id="IPR036291">
    <property type="entry name" value="NAD(P)-bd_dom_sf"/>
</dbReference>
<keyword evidence="4" id="KW-0220">Diaminopimelate biosynthesis</keyword>
<dbReference type="RefSeq" id="WP_155308450.1">
    <property type="nucleotide sequence ID" value="NZ_AP021879.1"/>
</dbReference>
<evidence type="ECO:0000259" key="12">
    <source>
        <dbReference type="Pfam" id="PF01113"/>
    </source>
</evidence>
<keyword evidence="7" id="KW-0457">Lysine biosynthesis</keyword>
<dbReference type="Proteomes" id="UP000422108">
    <property type="component" value="Chromosome"/>
</dbReference>
<sequence>MEPIKIMINGLPGNVASTIAVHAAKDPRVILLPHSLTGPEIETDQVPIDTMMVELIRPDRCETRLNAVAKAVGDFISVDFTHPSAVNANADLYCRCHLPFVMGTTGGDREKLVQRVTDSDICAVIAPNMAKQIVGFQAMLEYGATTFPDIFRGYSLSVRESHQAGKADTSGTAKAVVSSFNRMGVEFSTEEIEKERDPKIQQQDWGIPEAYLSGHGWHTYRLTSPDGTVIFEFQHNINGRDVYAGGTIDAICFLAGKLKSGCRAKVFSMIDVLKG</sequence>
<evidence type="ECO:0000256" key="7">
    <source>
        <dbReference type="ARBA" id="ARBA00023154"/>
    </source>
</evidence>
<evidence type="ECO:0000313" key="15">
    <source>
        <dbReference type="Proteomes" id="UP000422108"/>
    </source>
</evidence>
<dbReference type="InterPro" id="IPR023940">
    <property type="entry name" value="DHDPR_bac"/>
</dbReference>
<dbReference type="NCBIfam" id="TIGR02130">
    <property type="entry name" value="dapB_plant"/>
    <property type="match status" value="1"/>
</dbReference>
<keyword evidence="3" id="KW-0521">NADP</keyword>
<reference evidence="14 15" key="1">
    <citation type="submission" date="2019-11" db="EMBL/GenBank/DDBJ databases">
        <title>Comparative genomics of hydrocarbon-degrading Desulfosarcina strains.</title>
        <authorList>
            <person name="Watanabe M."/>
            <person name="Kojima H."/>
            <person name="Fukui M."/>
        </authorList>
    </citation>
    <scope>NUCLEOTIDE SEQUENCE [LARGE SCALE GENOMIC DNA]</scope>
    <source>
        <strain evidence="15">oXyS1</strain>
    </source>
</reference>
<evidence type="ECO:0000313" key="14">
    <source>
        <dbReference type="EMBL" id="BBO86948.1"/>
    </source>
</evidence>
<comment type="catalytic activity">
    <reaction evidence="10">
        <text>(S)-2,3,4,5-tetrahydrodipicolinate + NADP(+) + H2O = (2S,4S)-4-hydroxy-2,3,4,5-tetrahydrodipicolinate + NADPH + H(+)</text>
        <dbReference type="Rhea" id="RHEA:35331"/>
        <dbReference type="ChEBI" id="CHEBI:15377"/>
        <dbReference type="ChEBI" id="CHEBI:15378"/>
        <dbReference type="ChEBI" id="CHEBI:16845"/>
        <dbReference type="ChEBI" id="CHEBI:57783"/>
        <dbReference type="ChEBI" id="CHEBI:58349"/>
        <dbReference type="ChEBI" id="CHEBI:67139"/>
        <dbReference type="EC" id="1.17.1.8"/>
    </reaction>
</comment>
<accession>A0A5K8A3I1</accession>
<dbReference type="PANTHER" id="PTHR20836">
    <property type="entry name" value="DIHYDRODIPICOLINATE REDUCTASE"/>
    <property type="match status" value="1"/>
</dbReference>
<evidence type="ECO:0000256" key="5">
    <source>
        <dbReference type="ARBA" id="ARBA00023002"/>
    </source>
</evidence>
<evidence type="ECO:0000256" key="3">
    <source>
        <dbReference type="ARBA" id="ARBA00022857"/>
    </source>
</evidence>
<feature type="domain" description="Dihydrodipicolinate reductase C-terminal" evidence="13">
    <location>
        <begin position="136"/>
        <end position="273"/>
    </location>
</feature>
<dbReference type="GO" id="GO:0008839">
    <property type="term" value="F:4-hydroxy-tetrahydrodipicolinate reductase"/>
    <property type="evidence" value="ECO:0007669"/>
    <property type="project" value="UniProtKB-EC"/>
</dbReference>
<evidence type="ECO:0000256" key="1">
    <source>
        <dbReference type="ARBA" id="ARBA00006642"/>
    </source>
</evidence>
<evidence type="ECO:0000259" key="13">
    <source>
        <dbReference type="Pfam" id="PF05173"/>
    </source>
</evidence>
<dbReference type="AlphaFoldDB" id="A0A5K8A3I1"/>
<keyword evidence="2" id="KW-0028">Amino-acid biosynthesis</keyword>
<evidence type="ECO:0000256" key="10">
    <source>
        <dbReference type="ARBA" id="ARBA00049080"/>
    </source>
</evidence>
<dbReference type="InterPro" id="IPR022663">
    <property type="entry name" value="DapB_C"/>
</dbReference>
<dbReference type="Gene3D" id="3.30.360.10">
    <property type="entry name" value="Dihydrodipicolinate Reductase, domain 2"/>
    <property type="match status" value="1"/>
</dbReference>
<dbReference type="EMBL" id="AP021879">
    <property type="protein sequence ID" value="BBO86948.1"/>
    <property type="molecule type" value="Genomic_DNA"/>
</dbReference>
<dbReference type="PANTHER" id="PTHR20836:SF0">
    <property type="entry name" value="4-HYDROXY-TETRAHYDRODIPICOLINATE REDUCTASE 1, CHLOROPLASTIC-RELATED"/>
    <property type="match status" value="1"/>
</dbReference>
<keyword evidence="15" id="KW-1185">Reference proteome</keyword>
<gene>
    <name evidence="14" type="ORF">DSCOOX_01280</name>
</gene>
<evidence type="ECO:0000256" key="8">
    <source>
        <dbReference type="ARBA" id="ARBA00037922"/>
    </source>
</evidence>
<dbReference type="PIRSF" id="PIRSF000161">
    <property type="entry name" value="DHPR"/>
    <property type="match status" value="1"/>
</dbReference>
<evidence type="ECO:0000256" key="4">
    <source>
        <dbReference type="ARBA" id="ARBA00022915"/>
    </source>
</evidence>
<keyword evidence="6" id="KW-0520">NAD</keyword>
<evidence type="ECO:0000256" key="6">
    <source>
        <dbReference type="ARBA" id="ARBA00023027"/>
    </source>
</evidence>
<dbReference type="GO" id="GO:0070402">
    <property type="term" value="F:NADPH binding"/>
    <property type="evidence" value="ECO:0007669"/>
    <property type="project" value="InterPro"/>
</dbReference>
<dbReference type="GO" id="GO:0009089">
    <property type="term" value="P:lysine biosynthetic process via diaminopimelate"/>
    <property type="evidence" value="ECO:0007669"/>
    <property type="project" value="InterPro"/>
</dbReference>
<evidence type="ECO:0000256" key="9">
    <source>
        <dbReference type="ARBA" id="ARBA00038983"/>
    </source>
</evidence>
<dbReference type="SUPFAM" id="SSF51735">
    <property type="entry name" value="NAD(P)-binding Rossmann-fold domains"/>
    <property type="match status" value="1"/>
</dbReference>
<comment type="similarity">
    <text evidence="1">Belongs to the DapB family.</text>
</comment>
<comment type="pathway">
    <text evidence="8">Amino-acid biosynthesis; L-lysine biosynthesis via DAP pathway; (S)-tetrahydrodipicolinate from L-aspartate: step 4/4.</text>
</comment>
<dbReference type="Pfam" id="PF05173">
    <property type="entry name" value="DapB_C"/>
    <property type="match status" value="1"/>
</dbReference>
<evidence type="ECO:0000256" key="11">
    <source>
        <dbReference type="ARBA" id="ARBA00049396"/>
    </source>
</evidence>
<feature type="domain" description="Dihydrodipicolinate reductase N-terminal" evidence="12">
    <location>
        <begin position="4"/>
        <end position="129"/>
    </location>
</feature>
<dbReference type="Gene3D" id="3.40.50.720">
    <property type="entry name" value="NAD(P)-binding Rossmann-like Domain"/>
    <property type="match status" value="1"/>
</dbReference>
<name>A0A5K8A3I1_9BACT</name>